<name>A0AA38BM86_TAXCH</name>
<proteinExistence type="predicted"/>
<feature type="non-terminal residue" evidence="2">
    <location>
        <position position="1"/>
    </location>
</feature>
<keyword evidence="3" id="KW-1185">Reference proteome</keyword>
<feature type="region of interest" description="Disordered" evidence="1">
    <location>
        <begin position="16"/>
        <end position="60"/>
    </location>
</feature>
<protein>
    <submittedName>
        <fullName evidence="2">Uncharacterized protein</fullName>
    </submittedName>
</protein>
<accession>A0AA38BM86</accession>
<dbReference type="Proteomes" id="UP000824469">
    <property type="component" value="Unassembled WGS sequence"/>
</dbReference>
<reference evidence="2 3" key="1">
    <citation type="journal article" date="2021" name="Nat. Plants">
        <title>The Taxus genome provides insights into paclitaxel biosynthesis.</title>
        <authorList>
            <person name="Xiong X."/>
            <person name="Gou J."/>
            <person name="Liao Q."/>
            <person name="Li Y."/>
            <person name="Zhou Q."/>
            <person name="Bi G."/>
            <person name="Li C."/>
            <person name="Du R."/>
            <person name="Wang X."/>
            <person name="Sun T."/>
            <person name="Guo L."/>
            <person name="Liang H."/>
            <person name="Lu P."/>
            <person name="Wu Y."/>
            <person name="Zhang Z."/>
            <person name="Ro D.K."/>
            <person name="Shang Y."/>
            <person name="Huang S."/>
            <person name="Yan J."/>
        </authorList>
    </citation>
    <scope>NUCLEOTIDE SEQUENCE [LARGE SCALE GENOMIC DNA]</scope>
    <source>
        <strain evidence="2">Ta-2019</strain>
    </source>
</reference>
<feature type="compositionally biased region" description="Polar residues" evidence="1">
    <location>
        <begin position="16"/>
        <end position="25"/>
    </location>
</feature>
<evidence type="ECO:0000313" key="3">
    <source>
        <dbReference type="Proteomes" id="UP000824469"/>
    </source>
</evidence>
<evidence type="ECO:0000256" key="1">
    <source>
        <dbReference type="SAM" id="MobiDB-lite"/>
    </source>
</evidence>
<organism evidence="2 3">
    <name type="scientific">Taxus chinensis</name>
    <name type="common">Chinese yew</name>
    <name type="synonym">Taxus wallichiana var. chinensis</name>
    <dbReference type="NCBI Taxonomy" id="29808"/>
    <lineage>
        <taxon>Eukaryota</taxon>
        <taxon>Viridiplantae</taxon>
        <taxon>Streptophyta</taxon>
        <taxon>Embryophyta</taxon>
        <taxon>Tracheophyta</taxon>
        <taxon>Spermatophyta</taxon>
        <taxon>Pinopsida</taxon>
        <taxon>Pinidae</taxon>
        <taxon>Conifers II</taxon>
        <taxon>Cupressales</taxon>
        <taxon>Taxaceae</taxon>
        <taxon>Taxus</taxon>
    </lineage>
</organism>
<feature type="compositionally biased region" description="Basic and acidic residues" evidence="1">
    <location>
        <begin position="40"/>
        <end position="52"/>
    </location>
</feature>
<dbReference type="AlphaFoldDB" id="A0AA38BM86"/>
<sequence>MSGEIERLWKVVAELPTQNAHHQGNSSSSSSHAWQNVKKTQTENEKGEEARLIELQNKLR</sequence>
<comment type="caution">
    <text evidence="2">The sequence shown here is derived from an EMBL/GenBank/DDBJ whole genome shotgun (WGS) entry which is preliminary data.</text>
</comment>
<gene>
    <name evidence="2" type="ORF">KI387_031727</name>
</gene>
<dbReference type="EMBL" id="JAHRHJ020003813">
    <property type="protein sequence ID" value="KAH9287610.1"/>
    <property type="molecule type" value="Genomic_DNA"/>
</dbReference>
<evidence type="ECO:0000313" key="2">
    <source>
        <dbReference type="EMBL" id="KAH9287610.1"/>
    </source>
</evidence>